<evidence type="ECO:0000313" key="5">
    <source>
        <dbReference type="Proteomes" id="UP001142055"/>
    </source>
</evidence>
<dbReference type="GO" id="GO:0031267">
    <property type="term" value="F:small GTPase binding"/>
    <property type="evidence" value="ECO:0007669"/>
    <property type="project" value="TreeGrafter"/>
</dbReference>
<dbReference type="Proteomes" id="UP001142055">
    <property type="component" value="Chromosome 3"/>
</dbReference>
<dbReference type="Gene3D" id="1.10.472.80">
    <property type="entry name" value="Ypt/Rab-GAP domain of gyp1p, domain 3"/>
    <property type="match status" value="1"/>
</dbReference>
<gene>
    <name evidence="4" type="ORF">RDWZM_009133</name>
</gene>
<dbReference type="SMART" id="SM00164">
    <property type="entry name" value="TBC"/>
    <property type="match status" value="1"/>
</dbReference>
<dbReference type="GO" id="GO:0005886">
    <property type="term" value="C:plasma membrane"/>
    <property type="evidence" value="ECO:0007669"/>
    <property type="project" value="UniProtKB-ARBA"/>
</dbReference>
<dbReference type="PANTHER" id="PTHR47219">
    <property type="entry name" value="RAB GTPASE-ACTIVATING PROTEIN 1-LIKE"/>
    <property type="match status" value="1"/>
</dbReference>
<comment type="caution">
    <text evidence="4">The sequence shown here is derived from an EMBL/GenBank/DDBJ whole genome shotgun (WGS) entry which is preliminary data.</text>
</comment>
<dbReference type="Gene3D" id="1.10.8.270">
    <property type="entry name" value="putative rabgap domain of human tbc1 domain family member 14 like domains"/>
    <property type="match status" value="1"/>
</dbReference>
<dbReference type="PANTHER" id="PTHR47219:SF4">
    <property type="entry name" value="TBC1 DOMAIN FAMILY MEMBER 10A"/>
    <property type="match status" value="1"/>
</dbReference>
<feature type="domain" description="Rab-GAP TBC" evidence="3">
    <location>
        <begin position="164"/>
        <end position="352"/>
    </location>
</feature>
<proteinExistence type="predicted"/>
<dbReference type="InterPro" id="IPR050302">
    <property type="entry name" value="Rab_GAP_TBC_domain"/>
</dbReference>
<feature type="region of interest" description="Disordered" evidence="2">
    <location>
        <begin position="38"/>
        <end position="64"/>
    </location>
</feature>
<keyword evidence="5" id="KW-1185">Reference proteome</keyword>
<dbReference type="EMBL" id="JAPWDV010000003">
    <property type="protein sequence ID" value="KAJ6217976.1"/>
    <property type="molecule type" value="Genomic_DNA"/>
</dbReference>
<dbReference type="FunFam" id="1.10.10.750:FF:000001">
    <property type="entry name" value="TBC1 domain family member 10A"/>
    <property type="match status" value="1"/>
</dbReference>
<dbReference type="FunFam" id="1.10.8.270:FF:000007">
    <property type="entry name" value="TBC1 domain family member 10A"/>
    <property type="match status" value="1"/>
</dbReference>
<reference evidence="4" key="1">
    <citation type="submission" date="2022-12" db="EMBL/GenBank/DDBJ databases">
        <title>Genome assemblies of Blomia tropicalis.</title>
        <authorList>
            <person name="Cui Y."/>
        </authorList>
    </citation>
    <scope>NUCLEOTIDE SEQUENCE</scope>
    <source>
        <tissue evidence="4">Adult mites</tissue>
    </source>
</reference>
<dbReference type="PROSITE" id="PS50086">
    <property type="entry name" value="TBC_RABGAP"/>
    <property type="match status" value="1"/>
</dbReference>
<dbReference type="Gene3D" id="1.10.10.750">
    <property type="entry name" value="Ypt/Rab-GAP domain of gyp1p, domain 1"/>
    <property type="match status" value="1"/>
</dbReference>
<name>A0A9Q0RM19_BLOTA</name>
<organism evidence="4 5">
    <name type="scientific">Blomia tropicalis</name>
    <name type="common">Mite</name>
    <dbReference type="NCBI Taxonomy" id="40697"/>
    <lineage>
        <taxon>Eukaryota</taxon>
        <taxon>Metazoa</taxon>
        <taxon>Ecdysozoa</taxon>
        <taxon>Arthropoda</taxon>
        <taxon>Chelicerata</taxon>
        <taxon>Arachnida</taxon>
        <taxon>Acari</taxon>
        <taxon>Acariformes</taxon>
        <taxon>Sarcoptiformes</taxon>
        <taxon>Astigmata</taxon>
        <taxon>Glycyphagoidea</taxon>
        <taxon>Echimyopodidae</taxon>
        <taxon>Blomia</taxon>
    </lineage>
</organism>
<evidence type="ECO:0000256" key="2">
    <source>
        <dbReference type="SAM" id="MobiDB-lite"/>
    </source>
</evidence>
<protein>
    <recommendedName>
        <fullName evidence="3">Rab-GAP TBC domain-containing protein</fullName>
    </recommendedName>
</protein>
<evidence type="ECO:0000259" key="3">
    <source>
        <dbReference type="PROSITE" id="PS50086"/>
    </source>
</evidence>
<dbReference type="AlphaFoldDB" id="A0A9Q0RM19"/>
<feature type="compositionally biased region" description="Polar residues" evidence="2">
    <location>
        <begin position="41"/>
        <end position="64"/>
    </location>
</feature>
<keyword evidence="1" id="KW-0343">GTPase activation</keyword>
<evidence type="ECO:0000256" key="1">
    <source>
        <dbReference type="ARBA" id="ARBA00022468"/>
    </source>
</evidence>
<dbReference type="FunFam" id="1.10.472.80:FF:000008">
    <property type="entry name" value="TBC1 domain family member 10A"/>
    <property type="match status" value="1"/>
</dbReference>
<evidence type="ECO:0000313" key="4">
    <source>
        <dbReference type="EMBL" id="KAJ6217976.1"/>
    </source>
</evidence>
<dbReference type="SUPFAM" id="SSF47923">
    <property type="entry name" value="Ypt/Rab-GAP domain of gyp1p"/>
    <property type="match status" value="2"/>
</dbReference>
<dbReference type="InterPro" id="IPR000195">
    <property type="entry name" value="Rab-GAP-TBC_dom"/>
</dbReference>
<dbReference type="Pfam" id="PF00566">
    <property type="entry name" value="RabGAP-TBC"/>
    <property type="match status" value="1"/>
</dbReference>
<dbReference type="GO" id="GO:0005096">
    <property type="term" value="F:GTPase activator activity"/>
    <property type="evidence" value="ECO:0007669"/>
    <property type="project" value="UniProtKB-KW"/>
</dbReference>
<dbReference type="OrthoDB" id="159449at2759"/>
<sequence>MTNIPRTRSPIHVHEHQIVEPLKTASATNTIQRFDTRRTYQDQVDSPTKTTSFHNSHLQDPSMTSRNMNNYISLSDVALGEVQSECNSVLDSSIRTIDKPCDKYGFFLDSDEDDDDQVYESKTPTPQQMKSLREREKKWLQMLNNWKYYINFKWEKIRDRCRKGIPHSLRSQAWFYLCGGQIQKRRRPKFYQELLNRDIPEDIRSDITKDLHRQFPMHELFADRNGTGQVDLFNVLKAFAVYKPKIGYCQAQGPIAAVLLMHMPAEHAFWSLVALNDYYISGYFVHNLEEIEIHGHMLFAFIKKYSPSAYSLLKKQNIEPVLYMTEWFMCIYSRNLPWSSVLRVWDMFLCEGVTILFKVGIYLVDVSLRNESTKTCPSMYETCQKLRNIPKKLLEEEQLIKGIRHIELKDSDLLREHKIQVKKYRKTRSKLDLK</sequence>
<accession>A0A9Q0RM19</accession>
<dbReference type="OMA" id="AIQPQYM"/>
<dbReference type="InterPro" id="IPR035969">
    <property type="entry name" value="Rab-GAP_TBC_sf"/>
</dbReference>